<accession>A0A8I6R7M4</accession>
<dbReference type="GeneID" id="106661465"/>
<reference evidence="6" key="1">
    <citation type="submission" date="2022-01" db="UniProtKB">
        <authorList>
            <consortium name="EnsemblMetazoa"/>
        </authorList>
    </citation>
    <scope>IDENTIFICATION</scope>
</reference>
<dbReference type="Proteomes" id="UP000494040">
    <property type="component" value="Unassembled WGS sequence"/>
</dbReference>
<keyword evidence="3" id="KW-0539">Nucleus</keyword>
<feature type="region of interest" description="Disordered" evidence="5">
    <location>
        <begin position="1"/>
        <end position="33"/>
    </location>
</feature>
<evidence type="ECO:0000313" key="7">
    <source>
        <dbReference type="Proteomes" id="UP000494040"/>
    </source>
</evidence>
<keyword evidence="4" id="KW-0175">Coiled coil</keyword>
<dbReference type="GO" id="GO:0000445">
    <property type="term" value="C:THO complex part of transcription export complex"/>
    <property type="evidence" value="ECO:0007669"/>
    <property type="project" value="TreeGrafter"/>
</dbReference>
<dbReference type="OMA" id="YEVMHLK"/>
<evidence type="ECO:0000256" key="5">
    <source>
        <dbReference type="SAM" id="MobiDB-lite"/>
    </source>
</evidence>
<dbReference type="CTD" id="8563"/>
<evidence type="ECO:0000256" key="3">
    <source>
        <dbReference type="ARBA" id="ARBA00023242"/>
    </source>
</evidence>
<dbReference type="GO" id="GO:0006406">
    <property type="term" value="P:mRNA export from nucleus"/>
    <property type="evidence" value="ECO:0007669"/>
    <property type="project" value="TreeGrafter"/>
</dbReference>
<dbReference type="PANTHER" id="PTHR13375:SF3">
    <property type="entry name" value="THO COMPLEX SUBUNIT 5 HOMOLOG"/>
    <property type="match status" value="1"/>
</dbReference>
<feature type="coiled-coil region" evidence="4">
    <location>
        <begin position="129"/>
        <end position="163"/>
    </location>
</feature>
<evidence type="ECO:0000256" key="4">
    <source>
        <dbReference type="SAM" id="Coils"/>
    </source>
</evidence>
<keyword evidence="7" id="KW-1185">Reference proteome</keyword>
<dbReference type="Pfam" id="PF09766">
    <property type="entry name" value="FmiP_Thoc5"/>
    <property type="match status" value="1"/>
</dbReference>
<organism evidence="6 7">
    <name type="scientific">Cimex lectularius</name>
    <name type="common">Bed bug</name>
    <name type="synonym">Acanthia lectularia</name>
    <dbReference type="NCBI Taxonomy" id="79782"/>
    <lineage>
        <taxon>Eukaryota</taxon>
        <taxon>Metazoa</taxon>
        <taxon>Ecdysozoa</taxon>
        <taxon>Arthropoda</taxon>
        <taxon>Hexapoda</taxon>
        <taxon>Insecta</taxon>
        <taxon>Pterygota</taxon>
        <taxon>Neoptera</taxon>
        <taxon>Paraneoptera</taxon>
        <taxon>Hemiptera</taxon>
        <taxon>Heteroptera</taxon>
        <taxon>Panheteroptera</taxon>
        <taxon>Cimicomorpha</taxon>
        <taxon>Cimicidae</taxon>
        <taxon>Cimex</taxon>
    </lineage>
</organism>
<dbReference type="EnsemblMetazoa" id="XM_014384882.2">
    <property type="protein sequence ID" value="XP_014240368.1"/>
    <property type="gene ID" value="LOC106661465"/>
</dbReference>
<protein>
    <recommendedName>
        <fullName evidence="8">THO complex subunit 5</fullName>
    </recommendedName>
</protein>
<dbReference type="PANTHER" id="PTHR13375">
    <property type="entry name" value="FMS INTERACTING PROTEIN"/>
    <property type="match status" value="1"/>
</dbReference>
<dbReference type="GO" id="GO:0003729">
    <property type="term" value="F:mRNA binding"/>
    <property type="evidence" value="ECO:0007669"/>
    <property type="project" value="TreeGrafter"/>
</dbReference>
<evidence type="ECO:0008006" key="8">
    <source>
        <dbReference type="Google" id="ProtNLM"/>
    </source>
</evidence>
<dbReference type="AlphaFoldDB" id="A0A8I6R7M4"/>
<comment type="similarity">
    <text evidence="2">Belongs to the THOC5 family.</text>
</comment>
<dbReference type="KEGG" id="clec:106661465"/>
<feature type="compositionally biased region" description="Basic and acidic residues" evidence="5">
    <location>
        <begin position="1"/>
        <end position="10"/>
    </location>
</feature>
<dbReference type="InterPro" id="IPR019163">
    <property type="entry name" value="THO_Thoc5"/>
</dbReference>
<evidence type="ECO:0000313" key="6">
    <source>
        <dbReference type="EnsemblMetazoa" id="XP_014240368.1"/>
    </source>
</evidence>
<evidence type="ECO:0000256" key="1">
    <source>
        <dbReference type="ARBA" id="ARBA00004123"/>
    </source>
</evidence>
<comment type="subcellular location">
    <subcellularLocation>
        <location evidence="1">Nucleus</location>
    </subcellularLocation>
</comment>
<evidence type="ECO:0000256" key="2">
    <source>
        <dbReference type="ARBA" id="ARBA00008044"/>
    </source>
</evidence>
<name>A0A8I6R7M4_CIMLE</name>
<proteinExistence type="inferred from homology"/>
<sequence>MTKDIEEDSSKKRRKIDTAETNGKQTDSVKNDVETDNKTYPLTIYHKVSAFEHNEALRRDSQKDLKIYRETCSEFALLITEIADLKFKKPDGWEDQVVKKKIDAALLTIILKKLNRIEKIRNKTSRNNVTKVRQQVDVLHLQLQNLSSEIQKLQQEVDKCLQFKSKPLGIDLVPIDEFYKNAPESISRKEITQTDEHQLQLARLEWELHQRKELSLLYNQLVERKTSISKLIERKINDLDSLSPHIKEVLNVTKPLQERLGVQTYRFSTTSDIASYLPHALYFLYVQVIAYSEACDKNIIVDIVGDKEKAKLMKTIDVNAEKDSSSEGSENGDVGKSQKREMKELKRKKLLAKHPLSVNLKMNLKDGTSLTLEFFYLMKLKIVTVLPNVVLHTKVKSSAASSLLQNNNILMNLFSGDVGIESPNVANHYQLREVGLDNFDQRKVGIPYLWAQKMGGLNFGTFGDSVGVEPVQKIAKFNLPVIMKEISRRIKSRVALVKQILDLENGTILGPTEMRSVKLSCTLKNWETCTWNDFKHHPATSHLSSSEHISQYDIFFKSVITREQAILTMFVSVKSNYPIAPPIFCFQLEWNDRVWNSSNNADLSNMEKEVNFYWRELLTETNWAQSLLMFQVHRAMVCLDITLECMYPDEFRSEKKTFFHPSRGRNRGRPYKYEAIGEGVFVQR</sequence>
<dbReference type="OrthoDB" id="20582at2759"/>
<dbReference type="RefSeq" id="XP_014240368.1">
    <property type="nucleotide sequence ID" value="XM_014384882.2"/>
</dbReference>
<feature type="region of interest" description="Disordered" evidence="5">
    <location>
        <begin position="320"/>
        <end position="340"/>
    </location>
</feature>